<dbReference type="VEuPathDB" id="FungiDB:H310_12405"/>
<sequence length="407" mass="44031">MPSKNGVEGLPLLAPASSSVAQTHQGSIFSSYVGILCAMLGAGIMTLPSTVAATTPLCGVWLLVVTGLLAFASLRCLCIVADVTGEYSYEHFGKRFFHPVLQWILRLLTLVPCFGACVIYMIVAMDMVLSFVPWISRPVLSALFAVLTFPLCLLDTFHALQYSNTIVIACIFYITGVLVHHAWGLAWPDLSTLPGAVTWGALAYAIPIQTFSFCCHFNYMRVYGELEHKPSMTIVTWLVMGSAACIYATYSLAGYLVFAGLPPHDILTGFAISDASISGVRLALAVCMLCKTPLAYQPVRDLAEVVCLPKLAPLSKWGFRLPFTLVFFLAVYGVAITVNDLSVVMDWIGATDGILVSFVVPGMFLYAATTTKGCQERLPLYAAPLALSMTTVGVVLTVFSIYRLVIV</sequence>
<feature type="transmembrane region" description="Helical" evidence="5">
    <location>
        <begin position="103"/>
        <end position="123"/>
    </location>
</feature>
<organism evidence="7">
    <name type="scientific">Aphanomyces invadans</name>
    <dbReference type="NCBI Taxonomy" id="157072"/>
    <lineage>
        <taxon>Eukaryota</taxon>
        <taxon>Sar</taxon>
        <taxon>Stramenopiles</taxon>
        <taxon>Oomycota</taxon>
        <taxon>Saprolegniomycetes</taxon>
        <taxon>Saprolegniales</taxon>
        <taxon>Verrucalvaceae</taxon>
        <taxon>Aphanomyces</taxon>
    </lineage>
</organism>
<dbReference type="GeneID" id="20089455"/>
<dbReference type="RefSeq" id="XP_008877663.1">
    <property type="nucleotide sequence ID" value="XM_008879441.1"/>
</dbReference>
<reference evidence="7" key="1">
    <citation type="submission" date="2013-12" db="EMBL/GenBank/DDBJ databases">
        <title>The Genome Sequence of Aphanomyces invadans NJM9701.</title>
        <authorList>
            <consortium name="The Broad Institute Genomics Platform"/>
            <person name="Russ C."/>
            <person name="Tyler B."/>
            <person name="van West P."/>
            <person name="Dieguez-Uribeondo J."/>
            <person name="Young S.K."/>
            <person name="Zeng Q."/>
            <person name="Gargeya S."/>
            <person name="Fitzgerald M."/>
            <person name="Abouelleil A."/>
            <person name="Alvarado L."/>
            <person name="Chapman S.B."/>
            <person name="Gainer-Dewar J."/>
            <person name="Goldberg J."/>
            <person name="Griggs A."/>
            <person name="Gujja S."/>
            <person name="Hansen M."/>
            <person name="Howarth C."/>
            <person name="Imamovic A."/>
            <person name="Ireland A."/>
            <person name="Larimer J."/>
            <person name="McCowan C."/>
            <person name="Murphy C."/>
            <person name="Pearson M."/>
            <person name="Poon T.W."/>
            <person name="Priest M."/>
            <person name="Roberts A."/>
            <person name="Saif S."/>
            <person name="Shea T."/>
            <person name="Sykes S."/>
            <person name="Wortman J."/>
            <person name="Nusbaum C."/>
            <person name="Birren B."/>
        </authorList>
    </citation>
    <scope>NUCLEOTIDE SEQUENCE [LARGE SCALE GENOMIC DNA]</scope>
    <source>
        <strain evidence="7">NJM9701</strain>
    </source>
</reference>
<feature type="domain" description="Amino acid transporter transmembrane" evidence="6">
    <location>
        <begin position="24"/>
        <end position="405"/>
    </location>
</feature>
<evidence type="ECO:0000259" key="6">
    <source>
        <dbReference type="Pfam" id="PF01490"/>
    </source>
</evidence>
<evidence type="ECO:0000256" key="3">
    <source>
        <dbReference type="ARBA" id="ARBA00022989"/>
    </source>
</evidence>
<feature type="transmembrane region" description="Helical" evidence="5">
    <location>
        <begin position="199"/>
        <end position="220"/>
    </location>
</feature>
<dbReference type="PANTHER" id="PTHR22950">
    <property type="entry name" value="AMINO ACID TRANSPORTER"/>
    <property type="match status" value="1"/>
</dbReference>
<feature type="transmembrane region" description="Helical" evidence="5">
    <location>
        <begin position="135"/>
        <end position="154"/>
    </location>
</feature>
<feature type="transmembrane region" description="Helical" evidence="5">
    <location>
        <begin position="28"/>
        <end position="47"/>
    </location>
</feature>
<dbReference type="GO" id="GO:0015179">
    <property type="term" value="F:L-amino acid transmembrane transporter activity"/>
    <property type="evidence" value="ECO:0007669"/>
    <property type="project" value="TreeGrafter"/>
</dbReference>
<feature type="transmembrane region" description="Helical" evidence="5">
    <location>
        <begin position="59"/>
        <end position="83"/>
    </location>
</feature>
<dbReference type="InterPro" id="IPR013057">
    <property type="entry name" value="AA_transpt_TM"/>
</dbReference>
<evidence type="ECO:0000256" key="4">
    <source>
        <dbReference type="ARBA" id="ARBA00023136"/>
    </source>
</evidence>
<accession>A0A024TJT6</accession>
<feature type="transmembrane region" description="Helical" evidence="5">
    <location>
        <begin position="232"/>
        <end position="258"/>
    </location>
</feature>
<feature type="transmembrane region" description="Helical" evidence="5">
    <location>
        <begin position="317"/>
        <end position="335"/>
    </location>
</feature>
<dbReference type="OrthoDB" id="438545at2759"/>
<proteinExistence type="predicted"/>
<name>A0A024TJT6_9STRA</name>
<evidence type="ECO:0000256" key="2">
    <source>
        <dbReference type="ARBA" id="ARBA00022692"/>
    </source>
</evidence>
<feature type="transmembrane region" description="Helical" evidence="5">
    <location>
        <begin position="347"/>
        <end position="368"/>
    </location>
</feature>
<dbReference type="Pfam" id="PF01490">
    <property type="entry name" value="Aa_trans"/>
    <property type="match status" value="1"/>
</dbReference>
<feature type="transmembrane region" description="Helical" evidence="5">
    <location>
        <begin position="166"/>
        <end position="187"/>
    </location>
</feature>
<dbReference type="GO" id="GO:0016020">
    <property type="term" value="C:membrane"/>
    <property type="evidence" value="ECO:0007669"/>
    <property type="project" value="UniProtKB-SubCell"/>
</dbReference>
<keyword evidence="2 5" id="KW-0812">Transmembrane</keyword>
<dbReference type="EMBL" id="KI913990">
    <property type="protein sequence ID" value="ETV93622.1"/>
    <property type="molecule type" value="Genomic_DNA"/>
</dbReference>
<keyword evidence="3 5" id="KW-1133">Transmembrane helix</keyword>
<dbReference type="eggNOG" id="KOG1305">
    <property type="taxonomic scope" value="Eukaryota"/>
</dbReference>
<evidence type="ECO:0000313" key="7">
    <source>
        <dbReference type="EMBL" id="ETV93622.1"/>
    </source>
</evidence>
<feature type="transmembrane region" description="Helical" evidence="5">
    <location>
        <begin position="380"/>
        <end position="402"/>
    </location>
</feature>
<dbReference type="AlphaFoldDB" id="A0A024TJT6"/>
<protein>
    <recommendedName>
        <fullName evidence="6">Amino acid transporter transmembrane domain-containing protein</fullName>
    </recommendedName>
</protein>
<dbReference type="PANTHER" id="PTHR22950:SF702">
    <property type="entry name" value="AMINO ACID TRANSPORTER PROTEIN"/>
    <property type="match status" value="1"/>
</dbReference>
<dbReference type="STRING" id="157072.A0A024TJT6"/>
<keyword evidence="4 5" id="KW-0472">Membrane</keyword>
<gene>
    <name evidence="7" type="ORF">H310_12405</name>
</gene>
<evidence type="ECO:0000256" key="5">
    <source>
        <dbReference type="SAM" id="Phobius"/>
    </source>
</evidence>
<evidence type="ECO:0000256" key="1">
    <source>
        <dbReference type="ARBA" id="ARBA00004141"/>
    </source>
</evidence>
<comment type="subcellular location">
    <subcellularLocation>
        <location evidence="1">Membrane</location>
        <topology evidence="1">Multi-pass membrane protein</topology>
    </subcellularLocation>
</comment>